<protein>
    <submittedName>
        <fullName evidence="9">Transporter</fullName>
    </submittedName>
</protein>
<dbReference type="InterPro" id="IPR004776">
    <property type="entry name" value="Mem_transp_PIN-like"/>
</dbReference>
<evidence type="ECO:0000313" key="10">
    <source>
        <dbReference type="Proteomes" id="UP000055702"/>
    </source>
</evidence>
<evidence type="ECO:0000256" key="8">
    <source>
        <dbReference type="SAM" id="Phobius"/>
    </source>
</evidence>
<dbReference type="GO" id="GO:0055085">
    <property type="term" value="P:transmembrane transport"/>
    <property type="evidence" value="ECO:0007669"/>
    <property type="project" value="InterPro"/>
</dbReference>
<evidence type="ECO:0000256" key="2">
    <source>
        <dbReference type="ARBA" id="ARBA00010145"/>
    </source>
</evidence>
<name>A0A119CZ29_SHEFR</name>
<evidence type="ECO:0000256" key="7">
    <source>
        <dbReference type="ARBA" id="ARBA00023136"/>
    </source>
</evidence>
<organism evidence="9">
    <name type="scientific">Shewanella frigidimarina</name>
    <dbReference type="NCBI Taxonomy" id="56812"/>
    <lineage>
        <taxon>Bacteria</taxon>
        <taxon>Pseudomonadati</taxon>
        <taxon>Pseudomonadota</taxon>
        <taxon>Gammaproteobacteria</taxon>
        <taxon>Alteromonadales</taxon>
        <taxon>Shewanellaceae</taxon>
        <taxon>Shewanella</taxon>
    </lineage>
</organism>
<keyword evidence="4" id="KW-1003">Cell membrane</keyword>
<dbReference type="PANTHER" id="PTHR36838:SF3">
    <property type="entry name" value="TRANSPORTER AUXIN EFFLUX CARRIER EC FAMILY"/>
    <property type="match status" value="1"/>
</dbReference>
<reference evidence="9 10" key="1">
    <citation type="submission" date="2016-01" db="EMBL/GenBank/DDBJ databases">
        <title>Draft genome of the antarctic isolate Shewanella frigidimarina Ag06-30.</title>
        <authorList>
            <person name="Parmeciano Di Noto G."/>
            <person name="Vazquez S."/>
            <person name="Mac Cormack W."/>
            <person name="Iriarte A."/>
            <person name="Quiroga C."/>
        </authorList>
    </citation>
    <scope>NUCLEOTIDE SEQUENCE [LARGE SCALE GENOMIC DNA]</scope>
    <source>
        <strain evidence="9 10">Ag06-30</strain>
    </source>
</reference>
<dbReference type="RefSeq" id="WP_059746776.1">
    <property type="nucleotide sequence ID" value="NZ_LRDC01000037.1"/>
</dbReference>
<accession>A0A119CZ29</accession>
<dbReference type="GO" id="GO:0005886">
    <property type="term" value="C:plasma membrane"/>
    <property type="evidence" value="ECO:0007669"/>
    <property type="project" value="UniProtKB-SubCell"/>
</dbReference>
<keyword evidence="5 8" id="KW-0812">Transmembrane</keyword>
<evidence type="ECO:0000256" key="1">
    <source>
        <dbReference type="ARBA" id="ARBA00004651"/>
    </source>
</evidence>
<dbReference type="Pfam" id="PF03547">
    <property type="entry name" value="Mem_trans"/>
    <property type="match status" value="2"/>
</dbReference>
<gene>
    <name evidence="9" type="ORF">AWJ07_19995</name>
</gene>
<feature type="transmembrane region" description="Helical" evidence="8">
    <location>
        <begin position="128"/>
        <end position="149"/>
    </location>
</feature>
<dbReference type="Gene3D" id="1.20.1530.20">
    <property type="match status" value="1"/>
</dbReference>
<dbReference type="InterPro" id="IPR038770">
    <property type="entry name" value="Na+/solute_symporter_sf"/>
</dbReference>
<evidence type="ECO:0000256" key="4">
    <source>
        <dbReference type="ARBA" id="ARBA00022475"/>
    </source>
</evidence>
<dbReference type="PANTHER" id="PTHR36838">
    <property type="entry name" value="AUXIN EFFLUX CARRIER FAMILY PROTEIN"/>
    <property type="match status" value="1"/>
</dbReference>
<comment type="subcellular location">
    <subcellularLocation>
        <location evidence="1">Cell membrane</location>
        <topology evidence="1">Multi-pass membrane protein</topology>
    </subcellularLocation>
</comment>
<feature type="transmembrane region" description="Helical" evidence="8">
    <location>
        <begin position="285"/>
        <end position="306"/>
    </location>
</feature>
<feature type="transmembrane region" description="Helical" evidence="8">
    <location>
        <begin position="37"/>
        <end position="57"/>
    </location>
</feature>
<feature type="transmembrane region" description="Helical" evidence="8">
    <location>
        <begin position="63"/>
        <end position="80"/>
    </location>
</feature>
<keyword evidence="3" id="KW-0813">Transport</keyword>
<sequence>MAIISIIFPLIFMVLLGYVLTRVGFFNKEHITGISRFTFYVSIPAFLFINMLAAPLAQSIDPFALLAFYLPVLLVFSIGYRINRLFSPIALQGRDASAVFALGASYSNTVLVGLPIIIAALGPAMMGQVFMIITFHSATLFALTFILAARAQPQGFSWRRFARSMVLNPVVMSIGLGILVNALSIHLGQQLDEGLALLAKPALACALFVLGANLSFYRIGEHWRLALMASGLKIILLPALVYIMAQFVFELTTSSTAMLVLLSASPLGVNAYLIATELKQHESTLGSTVVLSTLLSVFSFSLWLTLLI</sequence>
<keyword evidence="6 8" id="KW-1133">Transmembrane helix</keyword>
<comment type="similarity">
    <text evidence="2">Belongs to the auxin efflux carrier (TC 2.A.69) family.</text>
</comment>
<comment type="caution">
    <text evidence="9">The sequence shown here is derived from an EMBL/GenBank/DDBJ whole genome shotgun (WGS) entry which is preliminary data.</text>
</comment>
<proteinExistence type="inferred from homology"/>
<dbReference type="AlphaFoldDB" id="A0A119CZ29"/>
<evidence type="ECO:0000256" key="6">
    <source>
        <dbReference type="ARBA" id="ARBA00022989"/>
    </source>
</evidence>
<evidence type="ECO:0000313" key="9">
    <source>
        <dbReference type="EMBL" id="KVX00730.1"/>
    </source>
</evidence>
<keyword evidence="7 8" id="KW-0472">Membrane</keyword>
<feature type="transmembrane region" description="Helical" evidence="8">
    <location>
        <begin position="100"/>
        <end position="122"/>
    </location>
</feature>
<evidence type="ECO:0000256" key="3">
    <source>
        <dbReference type="ARBA" id="ARBA00022448"/>
    </source>
</evidence>
<feature type="transmembrane region" description="Helical" evidence="8">
    <location>
        <begin position="6"/>
        <end position="25"/>
    </location>
</feature>
<feature type="transmembrane region" description="Helical" evidence="8">
    <location>
        <begin position="255"/>
        <end position="273"/>
    </location>
</feature>
<evidence type="ECO:0000256" key="5">
    <source>
        <dbReference type="ARBA" id="ARBA00022692"/>
    </source>
</evidence>
<feature type="transmembrane region" description="Helical" evidence="8">
    <location>
        <begin position="226"/>
        <end position="249"/>
    </location>
</feature>
<feature type="transmembrane region" description="Helical" evidence="8">
    <location>
        <begin position="170"/>
        <end position="188"/>
    </location>
</feature>
<feature type="transmembrane region" description="Helical" evidence="8">
    <location>
        <begin position="194"/>
        <end position="214"/>
    </location>
</feature>
<dbReference type="EMBL" id="LRDC01000037">
    <property type="protein sequence ID" value="KVX00730.1"/>
    <property type="molecule type" value="Genomic_DNA"/>
</dbReference>
<dbReference type="Proteomes" id="UP000055702">
    <property type="component" value="Unassembled WGS sequence"/>
</dbReference>